<proteinExistence type="predicted"/>
<accession>A0ACD0NP58</accession>
<keyword evidence="2" id="KW-1185">Reference proteome</keyword>
<dbReference type="EMBL" id="KZ820399">
    <property type="protein sequence ID" value="PWN47555.1"/>
    <property type="molecule type" value="Genomic_DNA"/>
</dbReference>
<organism evidence="1 2">
    <name type="scientific">Violaceomyces palustris</name>
    <dbReference type="NCBI Taxonomy" id="1673888"/>
    <lineage>
        <taxon>Eukaryota</taxon>
        <taxon>Fungi</taxon>
        <taxon>Dikarya</taxon>
        <taxon>Basidiomycota</taxon>
        <taxon>Ustilaginomycotina</taxon>
        <taxon>Ustilaginomycetes</taxon>
        <taxon>Violaceomycetales</taxon>
        <taxon>Violaceomycetaceae</taxon>
        <taxon>Violaceomyces</taxon>
    </lineage>
</organism>
<name>A0ACD0NP58_9BASI</name>
<protein>
    <submittedName>
        <fullName evidence="1">Uncharacterized protein</fullName>
    </submittedName>
</protein>
<gene>
    <name evidence="1" type="ORF">IE53DRAFT_244307</name>
</gene>
<reference evidence="1 2" key="1">
    <citation type="journal article" date="2018" name="Mol. Biol. Evol.">
        <title>Broad Genomic Sampling Reveals a Smut Pathogenic Ancestry of the Fungal Clade Ustilaginomycotina.</title>
        <authorList>
            <person name="Kijpornyongpan T."/>
            <person name="Mondo S.J."/>
            <person name="Barry K."/>
            <person name="Sandor L."/>
            <person name="Lee J."/>
            <person name="Lipzen A."/>
            <person name="Pangilinan J."/>
            <person name="LaButti K."/>
            <person name="Hainaut M."/>
            <person name="Henrissat B."/>
            <person name="Grigoriev I.V."/>
            <person name="Spatafora J.W."/>
            <person name="Aime M.C."/>
        </authorList>
    </citation>
    <scope>NUCLEOTIDE SEQUENCE [LARGE SCALE GENOMIC DNA]</scope>
    <source>
        <strain evidence="1 2">SA 807</strain>
    </source>
</reference>
<evidence type="ECO:0000313" key="1">
    <source>
        <dbReference type="EMBL" id="PWN47555.1"/>
    </source>
</evidence>
<evidence type="ECO:0000313" key="2">
    <source>
        <dbReference type="Proteomes" id="UP000245626"/>
    </source>
</evidence>
<dbReference type="Proteomes" id="UP000245626">
    <property type="component" value="Unassembled WGS sequence"/>
</dbReference>
<sequence length="934" mass="101428">MSSQVDSRPQFHHFSYPSQHNFSASSISASARLAEELDWKTSFSKPAVSAAQEHPLKRPAAEAIMEEADMASSTHYAGGKARNLDRPPLPSERAFTEDRQRSEVNAVRPTGSVAGIQEREAKTWGLVDGGDELPHVDRLPMRTKAGVPVLMRSMPFPQNLSSPFPTPANQGAREPRRFHSGGSLAPGAEEKELGREGTSSVITLPPISALTAGLPPHANDRGLGAERSTLTGRLATPLIPGPSRVGGSILLIETPPKTSPKTSRDPAAHALSASPIPSAWNPSSFSSQTYSTRPSSPASIAEPGTGTVTASLLTKPIFPEAAETSVIGPARRRFAGASPSSPYPAPVGSRGAGRARGWTIGSGDEAESRPSPPGSLGKHERLSSGEMVSQEEQGSEFAQLLDHLSLVRDVNRRNGIIAACDSPPPSNAVSAPVAEGKWQVISMIQNELEALKSFSPTQADMVAADIGFRRPSHDDGGAARRIPIQYTAPSYVDHANREGFHMAGPTFPRRSGAWEDIQDSDMKVRQPPNRQGSGSSFNDLRPKSPASLSAQSYSPNLRNERRLATSLPVPIHSTHRASNFDTNRGDRSPHLMNMVPQGEAPLHSSGQIMGRRSPVHLASATYPRLDERQRQQLELLDRRRLTGKGMKRVRKRKNEHHQECLGCQAKETPEWRKGPMGPRTLCNACGLLYAKLTRRKQQEAEAAAKASGKSPEEISKEMDESPMDKQASLEALRAELNLANGLRNRPPQPSMMSTDTMEHRSPHLQSGYASEAGAMAGHSSPVGVLKDSGSSITSVFGPGRYGPSLASFDAQHFDRREAGTLPRPFDPSSHSHAQTPLLNRRSSLAEYGERLHAGSYEQRFFTAEERRTANDPYGAEVRASRSIDHRGRPQAPPSHWGPMRRNPSATTDWPMDHARRGDVMDRSQYSPDRSRYSP</sequence>